<evidence type="ECO:0000313" key="2">
    <source>
        <dbReference type="EMBL" id="EPF81667.1"/>
    </source>
</evidence>
<evidence type="ECO:0008006" key="4">
    <source>
        <dbReference type="Google" id="ProtNLM"/>
    </source>
</evidence>
<feature type="region of interest" description="Disordered" evidence="1">
    <location>
        <begin position="56"/>
        <end position="87"/>
    </location>
</feature>
<dbReference type="PATRIC" id="fig|421052.3.peg.301"/>
<name>S3NPZ1_9GAMM</name>
<accession>S3NPZ1</accession>
<gene>
    <name evidence="2" type="ORF">F945_00301</name>
</gene>
<reference evidence="2 3" key="1">
    <citation type="submission" date="2013-06" db="EMBL/GenBank/DDBJ databases">
        <title>The Genome Sequence of Acinetobacter rudis CIP 110305.</title>
        <authorList>
            <consortium name="The Broad Institute Genome Sequencing Platform"/>
            <consortium name="The Broad Institute Genome Sequencing Center for Infectious Disease"/>
            <person name="Cerqueira G."/>
            <person name="Feldgarden M."/>
            <person name="Courvalin P."/>
            <person name="Perichon B."/>
            <person name="Grillot-Courvalin C."/>
            <person name="Clermont D."/>
            <person name="Rocha E."/>
            <person name="Yoon E.-J."/>
            <person name="Nemec A."/>
            <person name="Young S.K."/>
            <person name="Zeng Q."/>
            <person name="Gargeya S."/>
            <person name="Fitzgerald M."/>
            <person name="Abouelleil A."/>
            <person name="Alvarado L."/>
            <person name="Berlin A.M."/>
            <person name="Chapman S.B."/>
            <person name="Dewar J."/>
            <person name="Goldberg J."/>
            <person name="Griggs A."/>
            <person name="Gujja S."/>
            <person name="Hansen M."/>
            <person name="Howarth C."/>
            <person name="Imamovic A."/>
            <person name="Larimer J."/>
            <person name="McCowan C."/>
            <person name="Murphy C."/>
            <person name="Pearson M."/>
            <person name="Priest M."/>
            <person name="Roberts A."/>
            <person name="Saif S."/>
            <person name="Shea T."/>
            <person name="Sykes S."/>
            <person name="Wortman J."/>
            <person name="Nusbaum C."/>
            <person name="Birren B."/>
        </authorList>
    </citation>
    <scope>NUCLEOTIDE SEQUENCE [LARGE SCALE GENOMIC DNA]</scope>
    <source>
        <strain evidence="2 3">CIP 110305</strain>
    </source>
</reference>
<dbReference type="AlphaFoldDB" id="S3NPZ1"/>
<dbReference type="EMBL" id="ATGI01000002">
    <property type="protein sequence ID" value="EPF81667.1"/>
    <property type="molecule type" value="Genomic_DNA"/>
</dbReference>
<dbReference type="eggNOG" id="ENOG50329R7">
    <property type="taxonomic scope" value="Bacteria"/>
</dbReference>
<evidence type="ECO:0000256" key="1">
    <source>
        <dbReference type="SAM" id="MobiDB-lite"/>
    </source>
</evidence>
<organism evidence="2 3">
    <name type="scientific">Acinetobacter rudis CIP 110305</name>
    <dbReference type="NCBI Taxonomy" id="421052"/>
    <lineage>
        <taxon>Bacteria</taxon>
        <taxon>Pseudomonadati</taxon>
        <taxon>Pseudomonadota</taxon>
        <taxon>Gammaproteobacteria</taxon>
        <taxon>Moraxellales</taxon>
        <taxon>Moraxellaceae</taxon>
        <taxon>Acinetobacter</taxon>
    </lineage>
</organism>
<dbReference type="OrthoDB" id="6717385at2"/>
<dbReference type="Proteomes" id="UP000014568">
    <property type="component" value="Unassembled WGS sequence"/>
</dbReference>
<dbReference type="HOGENOM" id="CLU_151724_0_0_6"/>
<protein>
    <recommendedName>
        <fullName evidence="4">DUF2946 domain-containing protein</fullName>
    </recommendedName>
</protein>
<dbReference type="RefSeq" id="WP_016654751.1">
    <property type="nucleotide sequence ID" value="NZ_KE340348.1"/>
</dbReference>
<keyword evidence="3" id="KW-1185">Reference proteome</keyword>
<sequence>MLRLGLLLGFAAVFFQIAVFIQPLLPKQYQIAPVCETITLLIDSSDQLSQKKSLVQHNTLSSSSTHIDSSLQPRMHHPKPQHDHHDPSHQCQYCTVYGNLVLPPEVDLNVVIDRIQIRLISLQKALRHVYFELQRLFLIPQGRAPPLFI</sequence>
<evidence type="ECO:0000313" key="3">
    <source>
        <dbReference type="Proteomes" id="UP000014568"/>
    </source>
</evidence>
<comment type="caution">
    <text evidence="2">The sequence shown here is derived from an EMBL/GenBank/DDBJ whole genome shotgun (WGS) entry which is preliminary data.</text>
</comment>
<feature type="compositionally biased region" description="Low complexity" evidence="1">
    <location>
        <begin position="61"/>
        <end position="70"/>
    </location>
</feature>
<proteinExistence type="predicted"/>